<keyword evidence="4" id="KW-1185">Reference proteome</keyword>
<dbReference type="eggNOG" id="COG3951">
    <property type="taxonomic scope" value="Bacteria"/>
</dbReference>
<dbReference type="RefSeq" id="WP_015774573.1">
    <property type="nucleotide sequence ID" value="NC_013173.1"/>
</dbReference>
<accession>C7LRH6</accession>
<proteinExistence type="predicted"/>
<gene>
    <name evidence="3" type="ordered locus">Dbac_2405</name>
</gene>
<dbReference type="OrthoDB" id="9796740at2"/>
<dbReference type="InterPro" id="IPR019301">
    <property type="entry name" value="Flagellar_prot_FlgJ_N"/>
</dbReference>
<dbReference type="Pfam" id="PF10135">
    <property type="entry name" value="Rod-binding"/>
    <property type="match status" value="1"/>
</dbReference>
<reference evidence="3 4" key="1">
    <citation type="journal article" date="2009" name="Stand. Genomic Sci.">
        <title>Complete genome sequence of Desulfomicrobium baculatum type strain (X).</title>
        <authorList>
            <person name="Copeland A."/>
            <person name="Spring S."/>
            <person name="Goker M."/>
            <person name="Schneider S."/>
            <person name="Lapidus A."/>
            <person name="Del Rio T.G."/>
            <person name="Tice H."/>
            <person name="Cheng J.F."/>
            <person name="Chen F."/>
            <person name="Nolan M."/>
            <person name="Bruce D."/>
            <person name="Goodwin L."/>
            <person name="Pitluck S."/>
            <person name="Ivanova N."/>
            <person name="Mavrommatis K."/>
            <person name="Ovchinnikova G."/>
            <person name="Pati A."/>
            <person name="Chen A."/>
            <person name="Palaniappan K."/>
            <person name="Land M."/>
            <person name="Hauser L."/>
            <person name="Chang Y.J."/>
            <person name="Jeffries C.C."/>
            <person name="Meincke L."/>
            <person name="Sims D."/>
            <person name="Brettin T."/>
            <person name="Detter J.C."/>
            <person name="Han C."/>
            <person name="Chain P."/>
            <person name="Bristow J."/>
            <person name="Eisen J.A."/>
            <person name="Markowitz V."/>
            <person name="Hugenholtz P."/>
            <person name="Kyrpides N.C."/>
            <person name="Klenk H.P."/>
            <person name="Lucas S."/>
        </authorList>
    </citation>
    <scope>NUCLEOTIDE SEQUENCE [LARGE SCALE GENOMIC DNA]</scope>
    <source>
        <strain evidence="4">DSM 4028 / VKM B-1378 / X</strain>
    </source>
</reference>
<evidence type="ECO:0000313" key="3">
    <source>
        <dbReference type="EMBL" id="ACU90484.1"/>
    </source>
</evidence>
<dbReference type="EMBL" id="CP001629">
    <property type="protein sequence ID" value="ACU90484.1"/>
    <property type="molecule type" value="Genomic_DNA"/>
</dbReference>
<evidence type="ECO:0000313" key="4">
    <source>
        <dbReference type="Proteomes" id="UP000002216"/>
    </source>
</evidence>
<feature type="domain" description="Flagellar protein FlgJ N-terminal" evidence="2">
    <location>
        <begin position="57"/>
        <end position="102"/>
    </location>
</feature>
<dbReference type="Proteomes" id="UP000002216">
    <property type="component" value="Chromosome"/>
</dbReference>
<dbReference type="HOGENOM" id="CLU_1382161_0_0_7"/>
<sequence length="197" mass="21781">MNEIITTGLPEPDPTQSLQDRLRNLRSQVQPEKGMDEAKLKKACQDFEAVFIGQIWKQMRASVPKEGMLHSKEEEGYLSMFDQELSVKMSRSGGIGLSDMLYANLSERLVNASRDTTSTAPLHPLDRSASSSTQPRNQAAAVQPRTLAAITAQHEAEMLARRIEQRSNLSGAEKAQAMPTDLEDALRVVRMDGEDGP</sequence>
<dbReference type="PRINTS" id="PR01002">
    <property type="entry name" value="FLGFLGJ"/>
</dbReference>
<feature type="region of interest" description="Disordered" evidence="1">
    <location>
        <begin position="117"/>
        <end position="144"/>
    </location>
</feature>
<feature type="compositionally biased region" description="Polar residues" evidence="1">
    <location>
        <begin position="128"/>
        <end position="137"/>
    </location>
</feature>
<protein>
    <recommendedName>
        <fullName evidence="2">Flagellar protein FlgJ N-terminal domain-containing protein</fullName>
    </recommendedName>
</protein>
<dbReference type="KEGG" id="dba:Dbac_2405"/>
<evidence type="ECO:0000256" key="1">
    <source>
        <dbReference type="SAM" id="MobiDB-lite"/>
    </source>
</evidence>
<organism evidence="3 4">
    <name type="scientific">Desulfomicrobium baculatum (strain DSM 4028 / VKM B-1378 / X)</name>
    <name type="common">Desulfovibrio baculatus</name>
    <dbReference type="NCBI Taxonomy" id="525897"/>
    <lineage>
        <taxon>Bacteria</taxon>
        <taxon>Pseudomonadati</taxon>
        <taxon>Thermodesulfobacteriota</taxon>
        <taxon>Desulfovibrionia</taxon>
        <taxon>Desulfovibrionales</taxon>
        <taxon>Desulfomicrobiaceae</taxon>
        <taxon>Desulfomicrobium</taxon>
    </lineage>
</organism>
<name>C7LRH6_DESBD</name>
<dbReference type="STRING" id="525897.Dbac_2405"/>
<evidence type="ECO:0000259" key="2">
    <source>
        <dbReference type="Pfam" id="PF10135"/>
    </source>
</evidence>
<dbReference type="AlphaFoldDB" id="C7LRH6"/>